<evidence type="ECO:0000256" key="6">
    <source>
        <dbReference type="ARBA" id="ARBA00022833"/>
    </source>
</evidence>
<keyword evidence="4" id="KW-0677">Repeat</keyword>
<evidence type="ECO:0000256" key="7">
    <source>
        <dbReference type="ARBA" id="ARBA00023015"/>
    </source>
</evidence>
<dbReference type="Pfam" id="PF15409">
    <property type="entry name" value="PH_8"/>
    <property type="match status" value="1"/>
</dbReference>
<feature type="region of interest" description="Disordered" evidence="11">
    <location>
        <begin position="687"/>
        <end position="724"/>
    </location>
</feature>
<reference evidence="14" key="2">
    <citation type="submission" date="2021-08" db="EMBL/GenBank/DDBJ databases">
        <authorList>
            <person name="Eriksson T."/>
        </authorList>
    </citation>
    <scope>NUCLEOTIDE SEQUENCE</scope>
    <source>
        <strain evidence="14">Stoneville</strain>
        <tissue evidence="14">Whole head</tissue>
    </source>
</reference>
<dbReference type="GO" id="GO:0005654">
    <property type="term" value="C:nucleoplasm"/>
    <property type="evidence" value="ECO:0007669"/>
    <property type="project" value="TreeGrafter"/>
</dbReference>
<feature type="compositionally biased region" description="Low complexity" evidence="11">
    <location>
        <begin position="1179"/>
        <end position="1195"/>
    </location>
</feature>
<evidence type="ECO:0000259" key="12">
    <source>
        <dbReference type="PROSITE" id="PS50003"/>
    </source>
</evidence>
<dbReference type="InterPro" id="IPR041680">
    <property type="entry name" value="PH_8"/>
</dbReference>
<dbReference type="PROSITE" id="PS00028">
    <property type="entry name" value="ZINC_FINGER_C2H2_1"/>
    <property type="match status" value="9"/>
</dbReference>
<evidence type="ECO:0000256" key="10">
    <source>
        <dbReference type="PROSITE-ProRule" id="PRU00042"/>
    </source>
</evidence>
<dbReference type="FunFam" id="2.30.29.30:FF:000011">
    <property type="entry name" value="Oxysterol-binding protein"/>
    <property type="match status" value="1"/>
</dbReference>
<dbReference type="GO" id="GO:0008270">
    <property type="term" value="F:zinc ion binding"/>
    <property type="evidence" value="ECO:0007669"/>
    <property type="project" value="UniProtKB-KW"/>
</dbReference>
<protein>
    <submittedName>
        <fullName evidence="14">Uncharacterized protein</fullName>
    </submittedName>
</protein>
<feature type="domain" description="C2H2-type" evidence="13">
    <location>
        <begin position="307"/>
        <end position="334"/>
    </location>
</feature>
<keyword evidence="15" id="KW-1185">Reference proteome</keyword>
<dbReference type="Gene3D" id="2.30.29.30">
    <property type="entry name" value="Pleckstrin-homology domain (PH domain)/Phosphotyrosine-binding domain (PTB)"/>
    <property type="match status" value="1"/>
</dbReference>
<dbReference type="PANTHER" id="PTHR24399">
    <property type="entry name" value="ZINC FINGER AND BTB DOMAIN-CONTAINING"/>
    <property type="match status" value="1"/>
</dbReference>
<comment type="caution">
    <text evidence="14">The sequence shown here is derived from an EMBL/GenBank/DDBJ whole genome shotgun (WGS) entry which is preliminary data.</text>
</comment>
<dbReference type="Pfam" id="PF00096">
    <property type="entry name" value="zf-C2H2"/>
    <property type="match status" value="6"/>
</dbReference>
<feature type="domain" description="C2H2-type" evidence="13">
    <location>
        <begin position="458"/>
        <end position="485"/>
    </location>
</feature>
<keyword evidence="8" id="KW-0804">Transcription</keyword>
<keyword evidence="5 10" id="KW-0863">Zinc-finger</keyword>
<dbReference type="FunFam" id="3.30.160.60:FF:000100">
    <property type="entry name" value="Zinc finger 45-like"/>
    <property type="match status" value="1"/>
</dbReference>
<evidence type="ECO:0000256" key="9">
    <source>
        <dbReference type="ARBA" id="ARBA00023242"/>
    </source>
</evidence>
<dbReference type="SMART" id="SM00233">
    <property type="entry name" value="PH"/>
    <property type="match status" value="1"/>
</dbReference>
<evidence type="ECO:0000313" key="14">
    <source>
        <dbReference type="EMBL" id="KAH0809923.1"/>
    </source>
</evidence>
<feature type="domain" description="C2H2-type" evidence="13">
    <location>
        <begin position="138"/>
        <end position="165"/>
    </location>
</feature>
<dbReference type="PANTHER" id="PTHR24399:SF70">
    <property type="entry name" value="C2H2-TYPE DOMAIN-CONTAINING PROTEIN"/>
    <property type="match status" value="1"/>
</dbReference>
<keyword evidence="6" id="KW-0862">Zinc</keyword>
<feature type="compositionally biased region" description="Polar residues" evidence="11">
    <location>
        <begin position="687"/>
        <end position="712"/>
    </location>
</feature>
<feature type="domain" description="C2H2-type" evidence="13">
    <location>
        <begin position="429"/>
        <end position="457"/>
    </location>
</feature>
<evidence type="ECO:0000256" key="8">
    <source>
        <dbReference type="ARBA" id="ARBA00023163"/>
    </source>
</evidence>
<dbReference type="InterPro" id="IPR011993">
    <property type="entry name" value="PH-like_dom_sf"/>
</dbReference>
<evidence type="ECO:0000256" key="1">
    <source>
        <dbReference type="ARBA" id="ARBA00004123"/>
    </source>
</evidence>
<dbReference type="GO" id="GO:0006869">
    <property type="term" value="P:lipid transport"/>
    <property type="evidence" value="ECO:0007669"/>
    <property type="project" value="UniProtKB-ARBA"/>
</dbReference>
<dbReference type="SUPFAM" id="SSF57667">
    <property type="entry name" value="beta-beta-alpha zinc fingers"/>
    <property type="match status" value="6"/>
</dbReference>
<evidence type="ECO:0000256" key="5">
    <source>
        <dbReference type="ARBA" id="ARBA00022771"/>
    </source>
</evidence>
<dbReference type="PROSITE" id="PS50157">
    <property type="entry name" value="ZINC_FINGER_C2H2_2"/>
    <property type="match status" value="8"/>
</dbReference>
<feature type="domain" description="C2H2-type" evidence="13">
    <location>
        <begin position="486"/>
        <end position="514"/>
    </location>
</feature>
<proteinExistence type="inferred from homology"/>
<comment type="similarity">
    <text evidence="2">Belongs to the OSBP family.</text>
</comment>
<evidence type="ECO:0000256" key="2">
    <source>
        <dbReference type="ARBA" id="ARBA00008842"/>
    </source>
</evidence>
<dbReference type="InterPro" id="IPR001849">
    <property type="entry name" value="PH_domain"/>
</dbReference>
<evidence type="ECO:0000256" key="11">
    <source>
        <dbReference type="SAM" id="MobiDB-lite"/>
    </source>
</evidence>
<feature type="domain" description="C2H2-type" evidence="13">
    <location>
        <begin position="195"/>
        <end position="222"/>
    </location>
</feature>
<evidence type="ECO:0000256" key="3">
    <source>
        <dbReference type="ARBA" id="ARBA00022723"/>
    </source>
</evidence>
<organism evidence="14 15">
    <name type="scientific">Tenebrio molitor</name>
    <name type="common">Yellow mealworm beetle</name>
    <dbReference type="NCBI Taxonomy" id="7067"/>
    <lineage>
        <taxon>Eukaryota</taxon>
        <taxon>Metazoa</taxon>
        <taxon>Ecdysozoa</taxon>
        <taxon>Arthropoda</taxon>
        <taxon>Hexapoda</taxon>
        <taxon>Insecta</taxon>
        <taxon>Pterygota</taxon>
        <taxon>Neoptera</taxon>
        <taxon>Endopterygota</taxon>
        <taxon>Coleoptera</taxon>
        <taxon>Polyphaga</taxon>
        <taxon>Cucujiformia</taxon>
        <taxon>Tenebrionidae</taxon>
        <taxon>Tenebrio</taxon>
    </lineage>
</organism>
<feature type="domain" description="C2H2-type" evidence="13">
    <location>
        <begin position="370"/>
        <end position="398"/>
    </location>
</feature>
<dbReference type="AlphaFoldDB" id="A0A8J6H8G8"/>
<dbReference type="SMART" id="SM00355">
    <property type="entry name" value="ZnF_C2H2"/>
    <property type="match status" value="15"/>
</dbReference>
<accession>A0A8J6H8G8</accession>
<feature type="domain" description="C2H2-type" evidence="13">
    <location>
        <begin position="250"/>
        <end position="277"/>
    </location>
</feature>
<dbReference type="InterPro" id="IPR013087">
    <property type="entry name" value="Znf_C2H2_type"/>
</dbReference>
<dbReference type="Gene3D" id="3.30.160.60">
    <property type="entry name" value="Classic Zinc Finger"/>
    <property type="match status" value="7"/>
</dbReference>
<gene>
    <name evidence="14" type="ORF">GEV33_012868</name>
</gene>
<name>A0A8J6H8G8_TENMO</name>
<feature type="domain" description="PH" evidence="12">
    <location>
        <begin position="742"/>
        <end position="837"/>
    </location>
</feature>
<keyword evidence="9" id="KW-0539">Nucleus</keyword>
<dbReference type="CDD" id="cd13287">
    <property type="entry name" value="PH_ORP3_ORP6_ORP7"/>
    <property type="match status" value="1"/>
</dbReference>
<dbReference type="Proteomes" id="UP000719412">
    <property type="component" value="Unassembled WGS sequence"/>
</dbReference>
<dbReference type="PROSITE" id="PS50003">
    <property type="entry name" value="PH_DOMAIN"/>
    <property type="match status" value="1"/>
</dbReference>
<feature type="compositionally biased region" description="Acidic residues" evidence="11">
    <location>
        <begin position="1161"/>
        <end position="1170"/>
    </location>
</feature>
<dbReference type="InterPro" id="IPR036236">
    <property type="entry name" value="Znf_C2H2_sf"/>
</dbReference>
<dbReference type="GO" id="GO:0000978">
    <property type="term" value="F:RNA polymerase II cis-regulatory region sequence-specific DNA binding"/>
    <property type="evidence" value="ECO:0007669"/>
    <property type="project" value="TreeGrafter"/>
</dbReference>
<feature type="region of interest" description="Disordered" evidence="11">
    <location>
        <begin position="1153"/>
        <end position="1195"/>
    </location>
</feature>
<dbReference type="GO" id="GO:0001227">
    <property type="term" value="F:DNA-binding transcription repressor activity, RNA polymerase II-specific"/>
    <property type="evidence" value="ECO:0007669"/>
    <property type="project" value="TreeGrafter"/>
</dbReference>
<evidence type="ECO:0000313" key="15">
    <source>
        <dbReference type="Proteomes" id="UP000719412"/>
    </source>
</evidence>
<comment type="subcellular location">
    <subcellularLocation>
        <location evidence="1">Nucleus</location>
    </subcellularLocation>
</comment>
<evidence type="ECO:0000259" key="13">
    <source>
        <dbReference type="PROSITE" id="PS50157"/>
    </source>
</evidence>
<dbReference type="SUPFAM" id="SSF50729">
    <property type="entry name" value="PH domain-like"/>
    <property type="match status" value="1"/>
</dbReference>
<sequence>MRHVRITGQNIKKLTSFKNQIGDILKELNKFDENDKTEAMSYIRNYISNDSNVACSSDSSKATRRKDGNTVSLKKIIFKCKVCNASEKTKKLMLKHVQTHVGAPRSCIKCKRTFNGSVPFKWHQSNYCHPSFYDKWKFKCNLCPREFVSKRTLESHLQGHKRNNCSYCDKVLTRRVQLIRHLLEVHAIKLERDTYKCDHCEKRYIKKCSLFYHLRQHLPDKCVCLECGQISDSIEEYEAHKKQHDLQKHFNCSKCGDKFSRRQQYLYHLKRHNQYRCVTCNESYASRVKAIKHKQQGHQVEGLNPRFICPHCPIAFHRESRFHIHMRKHTEESRSVNCKYCKKTFNSPYAYYKHCITINHEKFSPEISDIVCEKCGKHFVKRYDLRQHMYRVHNISKQFFSCDHCDYKTVHKCNMDRHVALHFRKNNQYTCEYCGKSCDSIANLNDHITYNHIQTKQFRCDKCDKSFKRNSELVRHQDSHSDVRPHVCTVCGKTYKRLNHLKRHEHRVHQIVKETRRIKKVLIGGEECEEQKEADAQSSSKMVFLQSQVGDPKCTLVKEQEQVLLNFSGTAEINSLDQITYLLPERGWGIDNDDFYRVYNVPLNYGGQDGSLTNSENIPMILFGLSKKGRATSTWKTGQYIFKRSGTILQNDFPPCRKSRRIMASGDKKSPQLSKIKVKVGNSTVTASDSDASVETNSLSADSTTEQNNVPQTEKRRKKTRRGSEWEIMEGLKDGQRFESKPNQFSGFLHKKRKWPLKGWHKRYFVIEKGILVYGKGPSEISRGKIHGSVDIGLSVITTKIKRRRIDIDAEEFIYHLKAKSDDAFVSWVQQLTAHRLYRQHILTYGTNVGVLFKPTDGLHSIPRTPEIVSRDGSLTRGLQPPSSGGRLNVWLQESITSIEQFQRETTTVEQNLTKLTRLLQQIEASAILVAEGVTEALSPNIKKDRRKFGLKKKKSAKGGSVDLTIQFSTANKSSTTGTDTDNTSPLSVKANSFSALSTSPQQFGINTIASLPVPIASTTPTPDSLSNVDVISLSTENQLREDFLTLAKTVLGGLKGLSFGLSTERERLKSAVELEGTVNVNQNVVSLRNNLNQVLQQNTELKSRLLRIHEASDVTDLSSLEQLLENHRPYNASLSYSSSCVSATEFFDAEDLPTEKADIEDAEVQEEESEVRTRSESSSEAGSLSSGEGSISSESELGTELNTINNSLDLTVFFDFISPCSIRRLRLLTQYTVPRQS</sequence>
<dbReference type="EMBL" id="JABDTM020027823">
    <property type="protein sequence ID" value="KAH0809923.1"/>
    <property type="molecule type" value="Genomic_DNA"/>
</dbReference>
<keyword evidence="3" id="KW-0479">Metal-binding</keyword>
<reference evidence="14" key="1">
    <citation type="journal article" date="2020" name="J Insects Food Feed">
        <title>The yellow mealworm (Tenebrio molitor) genome: a resource for the emerging insects as food and feed industry.</title>
        <authorList>
            <person name="Eriksson T."/>
            <person name="Andere A."/>
            <person name="Kelstrup H."/>
            <person name="Emery V."/>
            <person name="Picard C."/>
        </authorList>
    </citation>
    <scope>NUCLEOTIDE SEQUENCE</scope>
    <source>
        <strain evidence="14">Stoneville</strain>
        <tissue evidence="14">Whole head</tissue>
    </source>
</reference>
<keyword evidence="7" id="KW-0805">Transcription regulation</keyword>
<evidence type="ECO:0000256" key="4">
    <source>
        <dbReference type="ARBA" id="ARBA00022737"/>
    </source>
</evidence>